<comment type="caution">
    <text evidence="1">The sequence shown here is derived from an EMBL/GenBank/DDBJ whole genome shotgun (WGS) entry which is preliminary data.</text>
</comment>
<dbReference type="EMBL" id="LAZR01000033">
    <property type="protein sequence ID" value="KKO01819.1"/>
    <property type="molecule type" value="Genomic_DNA"/>
</dbReference>
<name>A0A0F9YBB7_9ZZZZ</name>
<evidence type="ECO:0000313" key="1">
    <source>
        <dbReference type="EMBL" id="KKO01819.1"/>
    </source>
</evidence>
<gene>
    <name evidence="1" type="ORF">LCGC14_0111740</name>
</gene>
<sequence length="54" mass="6183">MPYTVGLPHHRIEILVAVSAYTINVKERDANSKVWSRLGFDGSRLEILIEDLCR</sequence>
<dbReference type="AlphaFoldDB" id="A0A0F9YBB7"/>
<reference evidence="1" key="1">
    <citation type="journal article" date="2015" name="Nature">
        <title>Complex archaea that bridge the gap between prokaryotes and eukaryotes.</title>
        <authorList>
            <person name="Spang A."/>
            <person name="Saw J.H."/>
            <person name="Jorgensen S.L."/>
            <person name="Zaremba-Niedzwiedzka K."/>
            <person name="Martijn J."/>
            <person name="Lind A.E."/>
            <person name="van Eijk R."/>
            <person name="Schleper C."/>
            <person name="Guy L."/>
            <person name="Ettema T.J."/>
        </authorList>
    </citation>
    <scope>NUCLEOTIDE SEQUENCE</scope>
</reference>
<accession>A0A0F9YBB7</accession>
<proteinExistence type="predicted"/>
<protein>
    <submittedName>
        <fullName evidence="1">Uncharacterized protein</fullName>
    </submittedName>
</protein>
<organism evidence="1">
    <name type="scientific">marine sediment metagenome</name>
    <dbReference type="NCBI Taxonomy" id="412755"/>
    <lineage>
        <taxon>unclassified sequences</taxon>
        <taxon>metagenomes</taxon>
        <taxon>ecological metagenomes</taxon>
    </lineage>
</organism>